<dbReference type="InterPro" id="IPR011701">
    <property type="entry name" value="MFS"/>
</dbReference>
<feature type="transmembrane region" description="Helical" evidence="8">
    <location>
        <begin position="138"/>
        <end position="156"/>
    </location>
</feature>
<evidence type="ECO:0000256" key="7">
    <source>
        <dbReference type="ARBA" id="ARBA00023136"/>
    </source>
</evidence>
<evidence type="ECO:0000256" key="3">
    <source>
        <dbReference type="ARBA" id="ARBA00022448"/>
    </source>
</evidence>
<dbReference type="KEGG" id="lck:HN018_03195"/>
<feature type="transmembrane region" description="Helical" evidence="8">
    <location>
        <begin position="168"/>
        <end position="188"/>
    </location>
</feature>
<feature type="transmembrane region" description="Helical" evidence="8">
    <location>
        <begin position="254"/>
        <end position="273"/>
    </location>
</feature>
<keyword evidence="6 8" id="KW-1133">Transmembrane helix</keyword>
<dbReference type="GO" id="GO:0015385">
    <property type="term" value="F:sodium:proton antiporter activity"/>
    <property type="evidence" value="ECO:0007669"/>
    <property type="project" value="TreeGrafter"/>
</dbReference>
<protein>
    <recommendedName>
        <fullName evidence="8">Bcr/CflA family efflux transporter</fullName>
    </recommendedName>
</protein>
<feature type="domain" description="Major facilitator superfamily (MFS) profile" evidence="9">
    <location>
        <begin position="13"/>
        <end position="395"/>
    </location>
</feature>
<dbReference type="PANTHER" id="PTHR23502:SF132">
    <property type="entry name" value="POLYAMINE TRANSPORTER 2-RELATED"/>
    <property type="match status" value="1"/>
</dbReference>
<dbReference type="GO" id="GO:0005886">
    <property type="term" value="C:plasma membrane"/>
    <property type="evidence" value="ECO:0007669"/>
    <property type="project" value="UniProtKB-SubCell"/>
</dbReference>
<feature type="transmembrane region" description="Helical" evidence="8">
    <location>
        <begin position="51"/>
        <end position="68"/>
    </location>
</feature>
<evidence type="ECO:0000256" key="4">
    <source>
        <dbReference type="ARBA" id="ARBA00022475"/>
    </source>
</evidence>
<gene>
    <name evidence="10" type="ORF">HN018_03195</name>
</gene>
<feature type="transmembrane region" description="Helical" evidence="8">
    <location>
        <begin position="311"/>
        <end position="336"/>
    </location>
</feature>
<dbReference type="EMBL" id="CP053708">
    <property type="protein sequence ID" value="QKE92397.1"/>
    <property type="molecule type" value="Genomic_DNA"/>
</dbReference>
<keyword evidence="3 8" id="KW-0813">Transport</keyword>
<sequence length="400" mass="42821">MRRQGTVPSPLLITVLLALLTAVGPISTDMYLPAFPAMRLALNAQPGQTQMTLAAWFLGLSIGQITHGPLADHYGRRPPLLFGTMLYTLASIGCALSSTMNDLSWWRLWAAFGGAASLVIPRAVIADVVKDGAEAARMLGRMVMVMGVVPVLAPTLGGFITEYWNWRGIFWVAAGYGALCTGLIYVFLPDTLRAHRHSRLRPTEALIHYIMVWREKSFRAHALEGGFGTFSLFAFLGGAPAVFLLRYHLSPAKFGAVFILNAIGYIVGVQFNARLISRFGPDRMLTGGSVALIATTMAMLFMTVFRLGDSLGIAIGMMGCMAALGFVLPGAALGSVLNHGRTAGAASALYGTIVFFIGAISTILVGWIGSESPVAMTSLMLVGALLAFVCDRFRPRPKTA</sequence>
<dbReference type="InterPro" id="IPR036259">
    <property type="entry name" value="MFS_trans_sf"/>
</dbReference>
<evidence type="ECO:0000256" key="2">
    <source>
        <dbReference type="ARBA" id="ARBA00006236"/>
    </source>
</evidence>
<feature type="transmembrane region" description="Helical" evidence="8">
    <location>
        <begin position="80"/>
        <end position="100"/>
    </location>
</feature>
<organism evidence="10 11">
    <name type="scientific">Lichenicola cladoniae</name>
    <dbReference type="NCBI Taxonomy" id="1484109"/>
    <lineage>
        <taxon>Bacteria</taxon>
        <taxon>Pseudomonadati</taxon>
        <taxon>Pseudomonadota</taxon>
        <taxon>Alphaproteobacteria</taxon>
        <taxon>Acetobacterales</taxon>
        <taxon>Acetobacteraceae</taxon>
        <taxon>Lichenicola</taxon>
    </lineage>
</organism>
<keyword evidence="5 8" id="KW-0812">Transmembrane</keyword>
<evidence type="ECO:0000259" key="9">
    <source>
        <dbReference type="PROSITE" id="PS50850"/>
    </source>
</evidence>
<evidence type="ECO:0000256" key="6">
    <source>
        <dbReference type="ARBA" id="ARBA00022989"/>
    </source>
</evidence>
<comment type="caution">
    <text evidence="8">Lacks conserved residue(s) required for the propagation of feature annotation.</text>
</comment>
<dbReference type="SUPFAM" id="SSF103473">
    <property type="entry name" value="MFS general substrate transporter"/>
    <property type="match status" value="1"/>
</dbReference>
<keyword evidence="11" id="KW-1185">Reference proteome</keyword>
<dbReference type="InterPro" id="IPR020846">
    <property type="entry name" value="MFS_dom"/>
</dbReference>
<feature type="transmembrane region" description="Helical" evidence="8">
    <location>
        <begin position="285"/>
        <end position="305"/>
    </location>
</feature>
<keyword evidence="8" id="KW-0997">Cell inner membrane</keyword>
<comment type="similarity">
    <text evidence="2 8">Belongs to the major facilitator superfamily. Bcr/CmlA family.</text>
</comment>
<evidence type="ECO:0000313" key="11">
    <source>
        <dbReference type="Proteomes" id="UP000500767"/>
    </source>
</evidence>
<evidence type="ECO:0000256" key="5">
    <source>
        <dbReference type="ARBA" id="ARBA00022692"/>
    </source>
</evidence>
<dbReference type="GO" id="GO:0042910">
    <property type="term" value="F:xenobiotic transmembrane transporter activity"/>
    <property type="evidence" value="ECO:0007669"/>
    <property type="project" value="InterPro"/>
</dbReference>
<feature type="transmembrane region" description="Helical" evidence="8">
    <location>
        <begin position="226"/>
        <end position="248"/>
    </location>
</feature>
<dbReference type="Pfam" id="PF07690">
    <property type="entry name" value="MFS_1"/>
    <property type="match status" value="1"/>
</dbReference>
<dbReference type="Gene3D" id="1.20.1720.10">
    <property type="entry name" value="Multidrug resistance protein D"/>
    <property type="match status" value="1"/>
</dbReference>
<keyword evidence="4" id="KW-1003">Cell membrane</keyword>
<name>A0A6M8HW69_9PROT</name>
<dbReference type="GO" id="GO:1990961">
    <property type="term" value="P:xenobiotic detoxification by transmembrane export across the plasma membrane"/>
    <property type="evidence" value="ECO:0007669"/>
    <property type="project" value="InterPro"/>
</dbReference>
<feature type="transmembrane region" description="Helical" evidence="8">
    <location>
        <begin position="374"/>
        <end position="390"/>
    </location>
</feature>
<proteinExistence type="inferred from homology"/>
<keyword evidence="7 8" id="KW-0472">Membrane</keyword>
<reference evidence="10 11" key="1">
    <citation type="journal article" date="2014" name="World J. Microbiol. Biotechnol.">
        <title>Biodiversity and physiological characteristics of Antarctic and Arctic lichens-associated bacteria.</title>
        <authorList>
            <person name="Lee Y.M."/>
            <person name="Kim E.H."/>
            <person name="Lee H.K."/>
            <person name="Hong S.G."/>
        </authorList>
    </citation>
    <scope>NUCLEOTIDE SEQUENCE [LARGE SCALE GENOMIC DNA]</scope>
    <source>
        <strain evidence="10 11">PAMC 26569</strain>
    </source>
</reference>
<dbReference type="PROSITE" id="PS50850">
    <property type="entry name" value="MFS"/>
    <property type="match status" value="1"/>
</dbReference>
<evidence type="ECO:0000256" key="1">
    <source>
        <dbReference type="ARBA" id="ARBA00004651"/>
    </source>
</evidence>
<dbReference type="NCBIfam" id="TIGR00710">
    <property type="entry name" value="efflux_Bcr_CflA"/>
    <property type="match status" value="1"/>
</dbReference>
<dbReference type="CDD" id="cd17320">
    <property type="entry name" value="MFS_MdfA_MDR_like"/>
    <property type="match status" value="1"/>
</dbReference>
<feature type="transmembrane region" description="Helical" evidence="8">
    <location>
        <begin position="348"/>
        <end position="368"/>
    </location>
</feature>
<dbReference type="PANTHER" id="PTHR23502">
    <property type="entry name" value="MAJOR FACILITATOR SUPERFAMILY"/>
    <property type="match status" value="1"/>
</dbReference>
<feature type="transmembrane region" description="Helical" evidence="8">
    <location>
        <begin position="106"/>
        <end position="126"/>
    </location>
</feature>
<evidence type="ECO:0000256" key="8">
    <source>
        <dbReference type="RuleBase" id="RU365088"/>
    </source>
</evidence>
<dbReference type="Proteomes" id="UP000500767">
    <property type="component" value="Chromosome"/>
</dbReference>
<accession>A0A6M8HW69</accession>
<dbReference type="InterPro" id="IPR004812">
    <property type="entry name" value="Efflux_drug-R_Bcr/CmlA"/>
</dbReference>
<comment type="subcellular location">
    <subcellularLocation>
        <location evidence="8">Cell inner membrane</location>
        <topology evidence="8">Multi-pass membrane protein</topology>
    </subcellularLocation>
    <subcellularLocation>
        <location evidence="1">Cell membrane</location>
        <topology evidence="1">Multi-pass membrane protein</topology>
    </subcellularLocation>
</comment>
<dbReference type="AlphaFoldDB" id="A0A6M8HW69"/>
<evidence type="ECO:0000313" key="10">
    <source>
        <dbReference type="EMBL" id="QKE92397.1"/>
    </source>
</evidence>